<feature type="region of interest" description="Disordered" evidence="1">
    <location>
        <begin position="92"/>
        <end position="124"/>
    </location>
</feature>
<name>A0ABV8LV59_9ACTN</name>
<accession>A0ABV8LV59</accession>
<dbReference type="InterPro" id="IPR013022">
    <property type="entry name" value="Xyl_isomerase-like_TIM-brl"/>
</dbReference>
<feature type="domain" description="Xylose isomerase-like TIM barrel" evidence="3">
    <location>
        <begin position="180"/>
        <end position="270"/>
    </location>
</feature>
<dbReference type="Pfam" id="PF01261">
    <property type="entry name" value="AP_endonuc_2"/>
    <property type="match status" value="1"/>
</dbReference>
<keyword evidence="2" id="KW-0472">Membrane</keyword>
<feature type="transmembrane region" description="Helical" evidence="2">
    <location>
        <begin position="47"/>
        <end position="66"/>
    </location>
</feature>
<keyword evidence="5" id="KW-1185">Reference proteome</keyword>
<evidence type="ECO:0000259" key="3">
    <source>
        <dbReference type="Pfam" id="PF01261"/>
    </source>
</evidence>
<dbReference type="Gene3D" id="3.20.20.150">
    <property type="entry name" value="Divalent-metal-dependent TIM barrel enzymes"/>
    <property type="match status" value="1"/>
</dbReference>
<dbReference type="Proteomes" id="UP001595816">
    <property type="component" value="Unassembled WGS sequence"/>
</dbReference>
<feature type="region of interest" description="Disordered" evidence="1">
    <location>
        <begin position="395"/>
        <end position="423"/>
    </location>
</feature>
<keyword evidence="2" id="KW-1133">Transmembrane helix</keyword>
<evidence type="ECO:0000256" key="1">
    <source>
        <dbReference type="SAM" id="MobiDB-lite"/>
    </source>
</evidence>
<reference evidence="5" key="1">
    <citation type="journal article" date="2019" name="Int. J. Syst. Evol. Microbiol.">
        <title>The Global Catalogue of Microorganisms (GCM) 10K type strain sequencing project: providing services to taxonomists for standard genome sequencing and annotation.</title>
        <authorList>
            <consortium name="The Broad Institute Genomics Platform"/>
            <consortium name="The Broad Institute Genome Sequencing Center for Infectious Disease"/>
            <person name="Wu L."/>
            <person name="Ma J."/>
        </authorList>
    </citation>
    <scope>NUCLEOTIDE SEQUENCE [LARGE SCALE GENOMIC DNA]</scope>
    <source>
        <strain evidence="5">CGMCC 4.7289</strain>
    </source>
</reference>
<dbReference type="SUPFAM" id="SSF51658">
    <property type="entry name" value="Xylose isomerase-like"/>
    <property type="match status" value="1"/>
</dbReference>
<proteinExistence type="predicted"/>
<protein>
    <submittedName>
        <fullName evidence="4">TIM barrel protein</fullName>
    </submittedName>
</protein>
<evidence type="ECO:0000256" key="2">
    <source>
        <dbReference type="SAM" id="Phobius"/>
    </source>
</evidence>
<dbReference type="EMBL" id="JBHSAY010000015">
    <property type="protein sequence ID" value="MFC4134665.1"/>
    <property type="molecule type" value="Genomic_DNA"/>
</dbReference>
<comment type="caution">
    <text evidence="4">The sequence shown here is derived from an EMBL/GenBank/DDBJ whole genome shotgun (WGS) entry which is preliminary data.</text>
</comment>
<organism evidence="4 5">
    <name type="scientific">Hamadaea flava</name>
    <dbReference type="NCBI Taxonomy" id="1742688"/>
    <lineage>
        <taxon>Bacteria</taxon>
        <taxon>Bacillati</taxon>
        <taxon>Actinomycetota</taxon>
        <taxon>Actinomycetes</taxon>
        <taxon>Micromonosporales</taxon>
        <taxon>Micromonosporaceae</taxon>
        <taxon>Hamadaea</taxon>
    </lineage>
</organism>
<dbReference type="InterPro" id="IPR036237">
    <property type="entry name" value="Xyl_isomerase-like_sf"/>
</dbReference>
<gene>
    <name evidence="4" type="ORF">ACFOZ4_28990</name>
</gene>
<evidence type="ECO:0000313" key="4">
    <source>
        <dbReference type="EMBL" id="MFC4134665.1"/>
    </source>
</evidence>
<evidence type="ECO:0000313" key="5">
    <source>
        <dbReference type="Proteomes" id="UP001595816"/>
    </source>
</evidence>
<dbReference type="RefSeq" id="WP_253761190.1">
    <property type="nucleotide sequence ID" value="NZ_JAMZDZ010000001.1"/>
</dbReference>
<keyword evidence="2" id="KW-0812">Transmembrane</keyword>
<sequence length="423" mass="45749">MRLQHRDGQTVHLAYGTNVRPATDLRSILAQLDSDAVPVRKLLGVDVLGLGLWLAAPVASALAASFSMRRRLRSELSLRGLEVVTLNGFPYRDPAGPHESPPRGGVPPAAEPADAGSSRSRLSPAKRAVYRPDWTQRERLEYTLDLARVLCDLMPDDAERGSVSTVPVAWREPWDSDRADRADRLLEDLADGLAEITWHTGRLVRVGFEPEPGCLIETSAQAIEHLSDVDPTFLGICLDLAHLACAWESPADAVQALREHRLQIVKVQVSAALVAPDPTAAWPVLESFAEPRFPHPTRTPSGAGTDDLPEALDADLTGPLRVHVHVPLHSRPPAPLTTTLPVARAALAELFAGPEALTDHVEVETATWAYRLPAGEHSEDAAAEVEFAHAELGELGLRGPAQAPDRASRAPRRAADDPQVTHC</sequence>